<proteinExistence type="predicted"/>
<organism evidence="2 3">
    <name type="scientific">Colletotrichum kahawae</name>
    <name type="common">Coffee berry disease fungus</name>
    <dbReference type="NCBI Taxonomy" id="34407"/>
    <lineage>
        <taxon>Eukaryota</taxon>
        <taxon>Fungi</taxon>
        <taxon>Dikarya</taxon>
        <taxon>Ascomycota</taxon>
        <taxon>Pezizomycotina</taxon>
        <taxon>Sordariomycetes</taxon>
        <taxon>Hypocreomycetidae</taxon>
        <taxon>Glomerellales</taxon>
        <taxon>Glomerellaceae</taxon>
        <taxon>Colletotrichum</taxon>
        <taxon>Colletotrichum gloeosporioides species complex</taxon>
    </lineage>
</organism>
<evidence type="ECO:0000256" key="1">
    <source>
        <dbReference type="SAM" id="MobiDB-lite"/>
    </source>
</evidence>
<feature type="region of interest" description="Disordered" evidence="1">
    <location>
        <begin position="68"/>
        <end position="97"/>
    </location>
</feature>
<dbReference type="Proteomes" id="UP001281614">
    <property type="component" value="Unassembled WGS sequence"/>
</dbReference>
<keyword evidence="3" id="KW-1185">Reference proteome</keyword>
<dbReference type="EMBL" id="VYYT01000832">
    <property type="protein sequence ID" value="KAK2729124.1"/>
    <property type="molecule type" value="Genomic_DNA"/>
</dbReference>
<protein>
    <submittedName>
        <fullName evidence="2">Uncharacterized protein</fullName>
    </submittedName>
</protein>
<evidence type="ECO:0000313" key="3">
    <source>
        <dbReference type="Proteomes" id="UP001281614"/>
    </source>
</evidence>
<reference evidence="2" key="1">
    <citation type="submission" date="2023-02" db="EMBL/GenBank/DDBJ databases">
        <title>Colletotrichum kahawae CIFC_Que2 genome sequencing and assembly.</title>
        <authorList>
            <person name="Baroncelli R."/>
        </authorList>
    </citation>
    <scope>NUCLEOTIDE SEQUENCE</scope>
    <source>
        <strain evidence="2">CIFC_Que2</strain>
    </source>
</reference>
<evidence type="ECO:0000313" key="2">
    <source>
        <dbReference type="EMBL" id="KAK2729124.1"/>
    </source>
</evidence>
<gene>
    <name evidence="2" type="ORF">CKAH01_10437</name>
</gene>
<sequence length="126" mass="13623">MQVLRRAIRCEDKAVRFSKGTSLEFAESTHQKLLKVAQPRPSDDQEVVGTWELQQQLAVCALPTLVGRSPQESNGQFEARQDGGPTNRVPRPLTGGGKAAAVDDYRVVLPSAAIHDPSVSGTDVVM</sequence>
<accession>A0AAD9XVW6</accession>
<dbReference type="AlphaFoldDB" id="A0AAD9XVW6"/>
<comment type="caution">
    <text evidence="2">The sequence shown here is derived from an EMBL/GenBank/DDBJ whole genome shotgun (WGS) entry which is preliminary data.</text>
</comment>
<name>A0AAD9XVW6_COLKA</name>